<dbReference type="InterPro" id="IPR042070">
    <property type="entry name" value="PucR_C-HTH_sf"/>
</dbReference>
<dbReference type="Proteomes" id="UP000601171">
    <property type="component" value="Unassembled WGS sequence"/>
</dbReference>
<accession>A0A926EWW7</accession>
<name>A0A926EWW7_9FIRM</name>
<keyword evidence="3" id="KW-1185">Reference proteome</keyword>
<dbReference type="RefSeq" id="WP_262430502.1">
    <property type="nucleotide sequence ID" value="NZ_JACRTG010000030.1"/>
</dbReference>
<dbReference type="PANTHER" id="PTHR33744:SF1">
    <property type="entry name" value="DNA-BINDING TRANSCRIPTIONAL ACTIVATOR ADER"/>
    <property type="match status" value="1"/>
</dbReference>
<proteinExistence type="predicted"/>
<evidence type="ECO:0000313" key="2">
    <source>
        <dbReference type="EMBL" id="MBC8589037.1"/>
    </source>
</evidence>
<dbReference type="Pfam" id="PF13556">
    <property type="entry name" value="HTH_30"/>
    <property type="match status" value="1"/>
</dbReference>
<dbReference type="InterPro" id="IPR051448">
    <property type="entry name" value="CdaR-like_regulators"/>
</dbReference>
<reference evidence="2" key="1">
    <citation type="submission" date="2020-08" db="EMBL/GenBank/DDBJ databases">
        <title>Genome public.</title>
        <authorList>
            <person name="Liu C."/>
            <person name="Sun Q."/>
        </authorList>
    </citation>
    <scope>NUCLEOTIDE SEQUENCE</scope>
    <source>
        <strain evidence="2">BX21</strain>
    </source>
</reference>
<organism evidence="2 3">
    <name type="scientific">Paratissierella segnis</name>
    <dbReference type="NCBI Taxonomy" id="2763679"/>
    <lineage>
        <taxon>Bacteria</taxon>
        <taxon>Bacillati</taxon>
        <taxon>Bacillota</taxon>
        <taxon>Tissierellia</taxon>
        <taxon>Tissierellales</taxon>
        <taxon>Tissierellaceae</taxon>
        <taxon>Paratissierella</taxon>
    </lineage>
</organism>
<gene>
    <name evidence="2" type="ORF">H8707_12515</name>
</gene>
<dbReference type="InterPro" id="IPR025736">
    <property type="entry name" value="PucR_C-HTH_dom"/>
</dbReference>
<evidence type="ECO:0000313" key="3">
    <source>
        <dbReference type="Proteomes" id="UP000601171"/>
    </source>
</evidence>
<sequence>MKLNLDIIAENLSKSYHITRLGSNDFRCFYKRPFLYEKDCVFEKERIYIAPIESFKHLFVTKEIICPKDIAFVFIGDYQFDEIFTSVDIQILFIDNAPNFISVFHDIQKIFDKYDAWDCSLRDELENSNDIDLEKMLNMGTEMLENPMCVTNQNLQVLFDSYYYLKEDEQGQATTTEGKRHLSIDYSIKVKEVCKKEQKIKAPYISSIRMEYRAYCFNLYPLGYFAGCIAVSESNRAFRDSDFVIADHFFVYFQKAFLKHLRYYHPKKSTFELALRKALNKEPLNKEAQRELSPMPGECWVCFKLEEVNQEYMPKQYMASLLNALMPNIVTSILYHDTIKGIIRISESQDNKAAEVIDMFKSLLKQMNYVAGISSPFTDILQINDYVDQADYALHRVTESNCKDTIYSFQDHILEYMLSQCIKDISLPNLYPHGLQALIEYDKKKQSDYVKTLDIYLQNEMNATKTAEALYLHRSSVLKRLKKIENQFGIDLSDSNTRLHLLICLKLLKISNN</sequence>
<dbReference type="Gene3D" id="1.10.10.2840">
    <property type="entry name" value="PucR C-terminal helix-turn-helix domain"/>
    <property type="match status" value="1"/>
</dbReference>
<evidence type="ECO:0000259" key="1">
    <source>
        <dbReference type="Pfam" id="PF13556"/>
    </source>
</evidence>
<comment type="caution">
    <text evidence="2">The sequence shown here is derived from an EMBL/GenBank/DDBJ whole genome shotgun (WGS) entry which is preliminary data.</text>
</comment>
<dbReference type="AlphaFoldDB" id="A0A926EWW7"/>
<feature type="domain" description="PucR C-terminal helix-turn-helix" evidence="1">
    <location>
        <begin position="450"/>
        <end position="506"/>
    </location>
</feature>
<dbReference type="EMBL" id="JACRTG010000030">
    <property type="protein sequence ID" value="MBC8589037.1"/>
    <property type="molecule type" value="Genomic_DNA"/>
</dbReference>
<protein>
    <submittedName>
        <fullName evidence="2">Helix-turn-helix domain-containing protein</fullName>
    </submittedName>
</protein>
<dbReference type="PANTHER" id="PTHR33744">
    <property type="entry name" value="CARBOHYDRATE DIACID REGULATOR"/>
    <property type="match status" value="1"/>
</dbReference>